<comment type="caution">
    <text evidence="2">The sequence shown here is derived from an EMBL/GenBank/DDBJ whole genome shotgun (WGS) entry which is preliminary data.</text>
</comment>
<protein>
    <submittedName>
        <fullName evidence="2">Polysaccharide deacetylase</fullName>
    </submittedName>
</protein>
<dbReference type="GO" id="GO:0005975">
    <property type="term" value="P:carbohydrate metabolic process"/>
    <property type="evidence" value="ECO:0007669"/>
    <property type="project" value="InterPro"/>
</dbReference>
<accession>A0A085Z9Q4</accession>
<organism evidence="2 3">
    <name type="scientific">Chryseobacterium formosense</name>
    <dbReference type="NCBI Taxonomy" id="236814"/>
    <lineage>
        <taxon>Bacteria</taxon>
        <taxon>Pseudomonadati</taxon>
        <taxon>Bacteroidota</taxon>
        <taxon>Flavobacteriia</taxon>
        <taxon>Flavobacteriales</taxon>
        <taxon>Weeksellaceae</taxon>
        <taxon>Chryseobacterium group</taxon>
        <taxon>Chryseobacterium</taxon>
    </lineage>
</organism>
<name>A0A085Z9Q4_9FLAO</name>
<evidence type="ECO:0000313" key="2">
    <source>
        <dbReference type="EMBL" id="KFF01168.1"/>
    </source>
</evidence>
<dbReference type="CDD" id="cd10941">
    <property type="entry name" value="CE4_PuuE_HpPgdA_like_2"/>
    <property type="match status" value="1"/>
</dbReference>
<dbReference type="Gene3D" id="3.20.20.370">
    <property type="entry name" value="Glycoside hydrolase/deacetylase"/>
    <property type="match status" value="1"/>
</dbReference>
<keyword evidence="3" id="KW-1185">Reference proteome</keyword>
<dbReference type="Proteomes" id="UP000028713">
    <property type="component" value="Unassembled WGS sequence"/>
</dbReference>
<dbReference type="STRING" id="236814.IX39_11305"/>
<dbReference type="InterPro" id="IPR045235">
    <property type="entry name" value="PuuE_HpPgdA-like"/>
</dbReference>
<dbReference type="InterPro" id="IPR002509">
    <property type="entry name" value="NODB_dom"/>
</dbReference>
<dbReference type="OrthoDB" id="9806342at2"/>
<dbReference type="Pfam" id="PF01522">
    <property type="entry name" value="Polysacc_deac_1"/>
    <property type="match status" value="1"/>
</dbReference>
<dbReference type="AlphaFoldDB" id="A0A085Z9Q4"/>
<feature type="domain" description="NodB homology" evidence="1">
    <location>
        <begin position="17"/>
        <end position="247"/>
    </location>
</feature>
<gene>
    <name evidence="2" type="ORF">IX39_11305</name>
</gene>
<dbReference type="PANTHER" id="PTHR10587:SF137">
    <property type="entry name" value="4-DEOXY-4-FORMAMIDO-L-ARABINOSE-PHOSPHOUNDECAPRENOL DEFORMYLASE ARND-RELATED"/>
    <property type="match status" value="1"/>
</dbReference>
<dbReference type="GO" id="GO:0016810">
    <property type="term" value="F:hydrolase activity, acting on carbon-nitrogen (but not peptide) bonds"/>
    <property type="evidence" value="ECO:0007669"/>
    <property type="project" value="InterPro"/>
</dbReference>
<dbReference type="RefSeq" id="WP_034676322.1">
    <property type="nucleotide sequence ID" value="NZ_FPAP01000001.1"/>
</dbReference>
<dbReference type="PROSITE" id="PS51677">
    <property type="entry name" value="NODB"/>
    <property type="match status" value="1"/>
</dbReference>
<dbReference type="EMBL" id="JPRP01000001">
    <property type="protein sequence ID" value="KFF01168.1"/>
    <property type="molecule type" value="Genomic_DNA"/>
</dbReference>
<proteinExistence type="predicted"/>
<dbReference type="eggNOG" id="COG0726">
    <property type="taxonomic scope" value="Bacteria"/>
</dbReference>
<reference evidence="2 3" key="1">
    <citation type="submission" date="2014-07" db="EMBL/GenBank/DDBJ databases">
        <title>Genome of Chryseobacterium formosense LMG 24722.</title>
        <authorList>
            <person name="Pipes S.E."/>
            <person name="Stropko S.J."/>
            <person name="Newman J.D."/>
        </authorList>
    </citation>
    <scope>NUCLEOTIDE SEQUENCE [LARGE SCALE GENOMIC DNA]</scope>
    <source>
        <strain evidence="2 3">LMG 24722</strain>
    </source>
</reference>
<dbReference type="InterPro" id="IPR050248">
    <property type="entry name" value="Polysacc_deacetylase_ArnD"/>
</dbReference>
<dbReference type="SUPFAM" id="SSF88713">
    <property type="entry name" value="Glycoside hydrolase/deacetylase"/>
    <property type="match status" value="1"/>
</dbReference>
<sequence length="258" mass="30269">MVLLSFDIEEFDMPLEYKGEISFEKQISISQTGLERILDILKKHSTKATFFSTVVFAENSKHLIERLLNEGHELASHTWFHSDFEEKHLKDSKDRLEELFSTKVTGLRMPRMMPVSKNAVENAGYSYNSSINPTFLPGRYNNLKVSRTYFKEGKVTQIPASVSPNFRIPLFWLSFHNFPLSFYKKLASDTLKKDNYLNIYFHPWEFAEIKEEAFKLPGFTVKNSGKDMVERFDEFISWLKSKNYSFGTFQEFQKQIES</sequence>
<dbReference type="InterPro" id="IPR011330">
    <property type="entry name" value="Glyco_hydro/deAcase_b/a-brl"/>
</dbReference>
<dbReference type="PANTHER" id="PTHR10587">
    <property type="entry name" value="GLYCOSYL TRANSFERASE-RELATED"/>
    <property type="match status" value="1"/>
</dbReference>
<evidence type="ECO:0000259" key="1">
    <source>
        <dbReference type="PROSITE" id="PS51677"/>
    </source>
</evidence>
<evidence type="ECO:0000313" key="3">
    <source>
        <dbReference type="Proteomes" id="UP000028713"/>
    </source>
</evidence>